<feature type="region of interest" description="Disordered" evidence="1">
    <location>
        <begin position="241"/>
        <end position="411"/>
    </location>
</feature>
<dbReference type="OrthoDB" id="272006at2759"/>
<accession>A0A1X0NLN4</accession>
<evidence type="ECO:0008006" key="4">
    <source>
        <dbReference type="Google" id="ProtNLM"/>
    </source>
</evidence>
<dbReference type="EMBL" id="NBCO01000034">
    <property type="protein sequence ID" value="ORC85626.1"/>
    <property type="molecule type" value="Genomic_DNA"/>
</dbReference>
<proteinExistence type="predicted"/>
<organism evidence="2 3">
    <name type="scientific">Trypanosoma theileri</name>
    <dbReference type="NCBI Taxonomy" id="67003"/>
    <lineage>
        <taxon>Eukaryota</taxon>
        <taxon>Discoba</taxon>
        <taxon>Euglenozoa</taxon>
        <taxon>Kinetoplastea</taxon>
        <taxon>Metakinetoplastina</taxon>
        <taxon>Trypanosomatida</taxon>
        <taxon>Trypanosomatidae</taxon>
        <taxon>Trypanosoma</taxon>
    </lineage>
</organism>
<dbReference type="GeneID" id="39988916"/>
<dbReference type="AlphaFoldDB" id="A0A1X0NLN4"/>
<feature type="compositionally biased region" description="Basic and acidic residues" evidence="1">
    <location>
        <begin position="347"/>
        <end position="364"/>
    </location>
</feature>
<evidence type="ECO:0000313" key="2">
    <source>
        <dbReference type="EMBL" id="ORC85626.1"/>
    </source>
</evidence>
<evidence type="ECO:0000256" key="1">
    <source>
        <dbReference type="SAM" id="MobiDB-lite"/>
    </source>
</evidence>
<feature type="compositionally biased region" description="Low complexity" evidence="1">
    <location>
        <begin position="336"/>
        <end position="346"/>
    </location>
</feature>
<dbReference type="Proteomes" id="UP000192257">
    <property type="component" value="Unassembled WGS sequence"/>
</dbReference>
<sequence>MAAAAVERPTTAQERVLASNNPPPPPKVNTEPSHRQRAAAHNRGAGVAGYFAGKPPAQQEAPQQSRKVLEHSPSEFLAGPKEPGHVKHGVRRYEDRNVSTVGKALTEEWILGRGEDDEEARHHHGRHRGPKDNLEGLCCSVKTEEAKPRKLRASGHAPPPSTMAPYSEPELPPQYVEPPHQTGRRRFKSHSSGDIIARVLPTDANEETTGPRSRFHRNRANESVDVLNLGQYTREQLHEVERKVVKGPRQFTPAPIPPRPRPTIARVKTHANETHDIFGTGRGTEDAEPVHRKNPGASAPRRTGGANIFDTTPETQKPPKPYRPSDLLSYDDGRAQLKARQQAAEKAAAERAAAEKAAQEKPRAQADAASRQPQGKVESGMLFVSKSDSVEPRGGRAPGMYAPKHGTRNIY</sequence>
<gene>
    <name evidence="2" type="ORF">TM35_000342380</name>
</gene>
<evidence type="ECO:0000313" key="3">
    <source>
        <dbReference type="Proteomes" id="UP000192257"/>
    </source>
</evidence>
<name>A0A1X0NLN4_9TRYP</name>
<dbReference type="VEuPathDB" id="TriTrypDB:TM35_000342380"/>
<feature type="region of interest" description="Disordered" evidence="1">
    <location>
        <begin position="113"/>
        <end position="221"/>
    </location>
</feature>
<keyword evidence="3" id="KW-1185">Reference proteome</keyword>
<dbReference type="RefSeq" id="XP_028879692.1">
    <property type="nucleotide sequence ID" value="XM_029029136.1"/>
</dbReference>
<protein>
    <recommendedName>
        <fullName evidence="4">Flagellum targeting protein kharon1</fullName>
    </recommendedName>
</protein>
<reference evidence="2 3" key="1">
    <citation type="submission" date="2017-03" db="EMBL/GenBank/DDBJ databases">
        <title>An alternative strategy for trypanosome survival in the mammalian bloodstream revealed through genome and transcriptome analysis of the ubiquitous bovine parasite Trypanosoma (Megatrypanum) theileri.</title>
        <authorList>
            <person name="Kelly S."/>
            <person name="Ivens A."/>
            <person name="Mott A."/>
            <person name="O'Neill E."/>
            <person name="Emms D."/>
            <person name="Macleod O."/>
            <person name="Voorheis P."/>
            <person name="Matthews J."/>
            <person name="Matthews K."/>
            <person name="Carrington M."/>
        </authorList>
    </citation>
    <scope>NUCLEOTIDE SEQUENCE [LARGE SCALE GENOMIC DNA]</scope>
    <source>
        <strain evidence="2">Edinburgh</strain>
    </source>
</reference>
<feature type="region of interest" description="Disordered" evidence="1">
    <location>
        <begin position="1"/>
        <end position="93"/>
    </location>
</feature>
<comment type="caution">
    <text evidence="2">The sequence shown here is derived from an EMBL/GenBank/DDBJ whole genome shotgun (WGS) entry which is preliminary data.</text>
</comment>